<gene>
    <name evidence="1" type="ORF">ACFOSS_09140</name>
</gene>
<dbReference type="EMBL" id="JBHSAF010000008">
    <property type="protein sequence ID" value="MFC3913631.1"/>
    <property type="molecule type" value="Genomic_DNA"/>
</dbReference>
<dbReference type="RefSeq" id="WP_377152025.1">
    <property type="nucleotide sequence ID" value="NZ_JBHSAF010000008.1"/>
</dbReference>
<accession>A0ABV8CNF2</accession>
<dbReference type="Pfam" id="PF20116">
    <property type="entry name" value="DUF6506"/>
    <property type="match status" value="1"/>
</dbReference>
<reference evidence="2" key="1">
    <citation type="journal article" date="2019" name="Int. J. Syst. Evol. Microbiol.">
        <title>The Global Catalogue of Microorganisms (GCM) 10K type strain sequencing project: providing services to taxonomists for standard genome sequencing and annotation.</title>
        <authorList>
            <consortium name="The Broad Institute Genomics Platform"/>
            <consortium name="The Broad Institute Genome Sequencing Center for Infectious Disease"/>
            <person name="Wu L."/>
            <person name="Ma J."/>
        </authorList>
    </citation>
    <scope>NUCLEOTIDE SEQUENCE [LARGE SCALE GENOMIC DNA]</scope>
    <source>
        <strain evidence="2">CCUG 54939</strain>
    </source>
</reference>
<comment type="caution">
    <text evidence="1">The sequence shown here is derived from an EMBL/GenBank/DDBJ whole genome shotgun (WGS) entry which is preliminary data.</text>
</comment>
<proteinExistence type="predicted"/>
<organism evidence="1 2">
    <name type="scientific">Pseudaeromonas sharmana</name>
    <dbReference type="NCBI Taxonomy" id="328412"/>
    <lineage>
        <taxon>Bacteria</taxon>
        <taxon>Pseudomonadati</taxon>
        <taxon>Pseudomonadota</taxon>
        <taxon>Gammaproteobacteria</taxon>
        <taxon>Aeromonadales</taxon>
        <taxon>Aeromonadaceae</taxon>
        <taxon>Pseudaeromonas</taxon>
    </lineage>
</organism>
<keyword evidence="2" id="KW-1185">Reference proteome</keyword>
<sequence length="100" mass="10709">MTLKAAFMFIAPHADPLQHRQIVVTPEVEVVTLAVDSYAMAEQVAAQLPAQGIMAIELCAGFGSDGVARVKRAVGGRIPVGVVRFDFHPGLDFRSGDDLF</sequence>
<name>A0ABV8CNF2_9GAMM</name>
<evidence type="ECO:0000313" key="1">
    <source>
        <dbReference type="EMBL" id="MFC3913631.1"/>
    </source>
</evidence>
<dbReference type="InterPro" id="IPR045441">
    <property type="entry name" value="DUF6506"/>
</dbReference>
<protein>
    <submittedName>
        <fullName evidence="1">DUF6506 family protein</fullName>
    </submittedName>
</protein>
<evidence type="ECO:0000313" key="2">
    <source>
        <dbReference type="Proteomes" id="UP001595692"/>
    </source>
</evidence>
<dbReference type="Proteomes" id="UP001595692">
    <property type="component" value="Unassembled WGS sequence"/>
</dbReference>